<dbReference type="PANTHER" id="PTHR22835:SF659">
    <property type="entry name" value="GDSL LIPASE_ACYLHYDROLASE, PUTATIVE (AFU_ORTHOLOGUE AFUA_2G00510)-RELATED"/>
    <property type="match status" value="1"/>
</dbReference>
<organism evidence="3 4">
    <name type="scientific">Acaulospora morrowiae</name>
    <dbReference type="NCBI Taxonomy" id="94023"/>
    <lineage>
        <taxon>Eukaryota</taxon>
        <taxon>Fungi</taxon>
        <taxon>Fungi incertae sedis</taxon>
        <taxon>Mucoromycota</taxon>
        <taxon>Glomeromycotina</taxon>
        <taxon>Glomeromycetes</taxon>
        <taxon>Diversisporales</taxon>
        <taxon>Acaulosporaceae</taxon>
        <taxon>Acaulospora</taxon>
    </lineage>
</organism>
<dbReference type="CDD" id="cd01846">
    <property type="entry name" value="fatty_acyltransferase_like"/>
    <property type="match status" value="1"/>
</dbReference>
<comment type="caution">
    <text evidence="3">The sequence shown here is derived from an EMBL/GenBank/DDBJ whole genome shotgun (WGS) entry which is preliminary data.</text>
</comment>
<name>A0A9N8VLK9_9GLOM</name>
<dbReference type="OrthoDB" id="1600564at2759"/>
<feature type="signal peptide" evidence="2">
    <location>
        <begin position="1"/>
        <end position="21"/>
    </location>
</feature>
<dbReference type="AlphaFoldDB" id="A0A9N8VLK9"/>
<reference evidence="3" key="1">
    <citation type="submission" date="2021-06" db="EMBL/GenBank/DDBJ databases">
        <authorList>
            <person name="Kallberg Y."/>
            <person name="Tangrot J."/>
            <person name="Rosling A."/>
        </authorList>
    </citation>
    <scope>NUCLEOTIDE SEQUENCE</scope>
    <source>
        <strain evidence="3">CL551</strain>
    </source>
</reference>
<dbReference type="PANTHER" id="PTHR22835">
    <property type="entry name" value="ZINC FINGER FYVE DOMAIN CONTAINING PROTEIN"/>
    <property type="match status" value="1"/>
</dbReference>
<protein>
    <submittedName>
        <fullName evidence="3">14181_t:CDS:1</fullName>
    </submittedName>
</protein>
<comment type="similarity">
    <text evidence="1">Belongs to the 'GDSL' lipolytic enzyme family.</text>
</comment>
<evidence type="ECO:0000256" key="1">
    <source>
        <dbReference type="ARBA" id="ARBA00008668"/>
    </source>
</evidence>
<keyword evidence="2" id="KW-0732">Signal</keyword>
<keyword evidence="4" id="KW-1185">Reference proteome</keyword>
<accession>A0A9N8VLK9</accession>
<gene>
    <name evidence="3" type="ORF">AMORRO_LOCUS1043</name>
</gene>
<feature type="chain" id="PRO_5040230885" evidence="2">
    <location>
        <begin position="22"/>
        <end position="299"/>
    </location>
</feature>
<dbReference type="InterPro" id="IPR036514">
    <property type="entry name" value="SGNH_hydro_sf"/>
</dbReference>
<evidence type="ECO:0000313" key="3">
    <source>
        <dbReference type="EMBL" id="CAG8453936.1"/>
    </source>
</evidence>
<sequence length="299" mass="33647">MKSRSILGAFMLLALTITTSADKKFENLVVFGDELCDTGNTYKLTNYEYPPSPPYFEGRYSDGKNWVEYFVEEHDLCLYDYAYGSASSDNTLVQTFAGPKNVSVPGVFQQVNLFFEKESEKIDVKKTLFVVASLCGDYVATLGQVDAAEVVNRIGNSIKELHVTGDAKHILIVPVPPIDRVPGLNSLPPETFDLIKSKISLHNELLLKFLDEFQEKHSEVKLYVVKDIDELVRQLFEPEILKALGITVTDKPCIPDYGYAGKDSVVCDHPEEYAFIDGFRALNTKLFKQIAVELARYVY</sequence>
<evidence type="ECO:0000256" key="2">
    <source>
        <dbReference type="SAM" id="SignalP"/>
    </source>
</evidence>
<dbReference type="EMBL" id="CAJVPV010000377">
    <property type="protein sequence ID" value="CAG8453936.1"/>
    <property type="molecule type" value="Genomic_DNA"/>
</dbReference>
<dbReference type="Gene3D" id="3.40.50.1110">
    <property type="entry name" value="SGNH hydrolase"/>
    <property type="match status" value="1"/>
</dbReference>
<dbReference type="Proteomes" id="UP000789342">
    <property type="component" value="Unassembled WGS sequence"/>
</dbReference>
<proteinExistence type="inferred from homology"/>
<evidence type="ECO:0000313" key="4">
    <source>
        <dbReference type="Proteomes" id="UP000789342"/>
    </source>
</evidence>